<dbReference type="RefSeq" id="XP_017038188.1">
    <property type="nucleotide sequence ID" value="XM_017182699.3"/>
</dbReference>
<organism evidence="1 2">
    <name type="scientific">Drosophila kikkawai</name>
    <name type="common">Fruit fly</name>
    <dbReference type="NCBI Taxonomy" id="30033"/>
    <lineage>
        <taxon>Eukaryota</taxon>
        <taxon>Metazoa</taxon>
        <taxon>Ecdysozoa</taxon>
        <taxon>Arthropoda</taxon>
        <taxon>Hexapoda</taxon>
        <taxon>Insecta</taxon>
        <taxon>Pterygota</taxon>
        <taxon>Neoptera</taxon>
        <taxon>Endopterygota</taxon>
        <taxon>Diptera</taxon>
        <taxon>Brachycera</taxon>
        <taxon>Muscomorpha</taxon>
        <taxon>Ephydroidea</taxon>
        <taxon>Drosophilidae</taxon>
        <taxon>Drosophila</taxon>
        <taxon>Sophophora</taxon>
    </lineage>
</organism>
<protein>
    <submittedName>
        <fullName evidence="2">Uncharacterized protein</fullName>
    </submittedName>
</protein>
<evidence type="ECO:0000313" key="2">
    <source>
        <dbReference type="RefSeq" id="XP_017038188.1"/>
    </source>
</evidence>
<keyword evidence="1" id="KW-1185">Reference proteome</keyword>
<evidence type="ECO:0000313" key="1">
    <source>
        <dbReference type="Proteomes" id="UP001652661"/>
    </source>
</evidence>
<sequence length="191" mass="21607">MSNKGSYLINAQNRDMIVKELEMNLVQLLVDSEMIQVELKKLIELKKIFDRKYSVLAALMPFPEDNDLMPRLEQVVSMAENLISKLSMAKAKATDQPCQEANSVTAMRCSKQGGAGMTAAELDNEMAKKRKERRSNQEIKWLTEVQQKYSGEGIEQWKLEDALSKVEDALSKVDDALSKEDDALSKEEAFN</sequence>
<dbReference type="AlphaFoldDB" id="A0A6P4JT76"/>
<dbReference type="GeneID" id="108085925"/>
<dbReference type="Proteomes" id="UP001652661">
    <property type="component" value="Chromosome X"/>
</dbReference>
<gene>
    <name evidence="2" type="primary">LOC108085925</name>
</gene>
<accession>A0A6P4JT76</accession>
<name>A0A6P4JT76_DROKI</name>
<proteinExistence type="predicted"/>
<reference evidence="2" key="1">
    <citation type="submission" date="2025-08" db="UniProtKB">
        <authorList>
            <consortium name="RefSeq"/>
        </authorList>
    </citation>
    <scope>IDENTIFICATION</scope>
    <source>
        <strain evidence="2">14028-0561.14</strain>
        <tissue evidence="2">Whole fly</tissue>
    </source>
</reference>